<keyword evidence="1" id="KW-0812">Transmembrane</keyword>
<sequence>MRQSSAKSAYKWNKGLKFFGNARKQLFGGLVVWGSVNKEQYAFKALQLNQAIHQRSSVWLPHLGCLFSLRQFLSALGPQTTRNRQSPFTGFISAGWPFGNLVYVLGAVAIRLRIRGTRSESALHLQTRSNYQYA</sequence>
<feature type="transmembrane region" description="Helical" evidence="1">
    <location>
        <begin position="88"/>
        <end position="110"/>
    </location>
</feature>
<keyword evidence="1" id="KW-0472">Membrane</keyword>
<evidence type="ECO:0000313" key="3">
    <source>
        <dbReference type="Proteomes" id="UP000215148"/>
    </source>
</evidence>
<dbReference type="KEGG" id="vqi:CCZ37_17645"/>
<accession>A0A223N332</accession>
<dbReference type="AlphaFoldDB" id="A0A223N332"/>
<proteinExistence type="predicted"/>
<keyword evidence="1" id="KW-1133">Transmembrane helix</keyword>
<keyword evidence="3" id="KW-1185">Reference proteome</keyword>
<name>A0A223N332_9VIBR</name>
<evidence type="ECO:0000313" key="2">
    <source>
        <dbReference type="EMBL" id="ASU24271.1"/>
    </source>
</evidence>
<dbReference type="Proteomes" id="UP000215148">
    <property type="component" value="Chromosome 2"/>
</dbReference>
<gene>
    <name evidence="2" type="ORF">CCZ37_17645</name>
</gene>
<evidence type="ECO:0000256" key="1">
    <source>
        <dbReference type="SAM" id="Phobius"/>
    </source>
</evidence>
<protein>
    <submittedName>
        <fullName evidence="2">Uncharacterized protein</fullName>
    </submittedName>
</protein>
<organism evidence="2 3">
    <name type="scientific">Vibrio qinghaiensis</name>
    <dbReference type="NCBI Taxonomy" id="2025808"/>
    <lineage>
        <taxon>Bacteria</taxon>
        <taxon>Pseudomonadati</taxon>
        <taxon>Pseudomonadota</taxon>
        <taxon>Gammaproteobacteria</taxon>
        <taxon>Vibrionales</taxon>
        <taxon>Vibrionaceae</taxon>
        <taxon>Vibrio</taxon>
    </lineage>
</organism>
<reference evidence="2 3" key="1">
    <citation type="submission" date="2017-08" db="EMBL/GenBank/DDBJ databases">
        <title>The Vibrio qinghaiensis sp.-Q67 is a luminous bacteria isolated firstly from Qinghai lake, Qinghai province, China, which has been proved to be very sensitive to detect environmental and food pollutants. Therefore, complete genome analysis of V. qinghaiensis sp.-Q67 highlights the potential application of this strain on detection of hazards in the contaminated environments.</title>
        <authorList>
            <person name="Gong L."/>
        </authorList>
    </citation>
    <scope>NUCLEOTIDE SEQUENCE [LARGE SCALE GENOMIC DNA]</scope>
    <source>
        <strain evidence="2 3">Q67</strain>
    </source>
</reference>
<dbReference type="EMBL" id="CP022742">
    <property type="protein sequence ID" value="ASU24271.1"/>
    <property type="molecule type" value="Genomic_DNA"/>
</dbReference>